<keyword evidence="3" id="KW-1185">Reference proteome</keyword>
<name>A0AAW0NEP8_9GOBI</name>
<evidence type="ECO:0000256" key="1">
    <source>
        <dbReference type="SAM" id="MobiDB-lite"/>
    </source>
</evidence>
<protein>
    <submittedName>
        <fullName evidence="2">Uncharacterized protein</fullName>
    </submittedName>
</protein>
<accession>A0AAW0NEP8</accession>
<evidence type="ECO:0000313" key="3">
    <source>
        <dbReference type="Proteomes" id="UP001460270"/>
    </source>
</evidence>
<feature type="compositionally biased region" description="Basic and acidic residues" evidence="1">
    <location>
        <begin position="34"/>
        <end position="75"/>
    </location>
</feature>
<dbReference type="Proteomes" id="UP001460270">
    <property type="component" value="Unassembled WGS sequence"/>
</dbReference>
<dbReference type="EMBL" id="JBBPFD010000014">
    <property type="protein sequence ID" value="KAK7898283.1"/>
    <property type="molecule type" value="Genomic_DNA"/>
</dbReference>
<gene>
    <name evidence="2" type="ORF">WMY93_019136</name>
</gene>
<comment type="caution">
    <text evidence="2">The sequence shown here is derived from an EMBL/GenBank/DDBJ whole genome shotgun (WGS) entry which is preliminary data.</text>
</comment>
<evidence type="ECO:0000313" key="2">
    <source>
        <dbReference type="EMBL" id="KAK7898283.1"/>
    </source>
</evidence>
<feature type="region of interest" description="Disordered" evidence="1">
    <location>
        <begin position="34"/>
        <end position="82"/>
    </location>
</feature>
<organism evidence="2 3">
    <name type="scientific">Mugilogobius chulae</name>
    <name type="common">yellowstripe goby</name>
    <dbReference type="NCBI Taxonomy" id="88201"/>
    <lineage>
        <taxon>Eukaryota</taxon>
        <taxon>Metazoa</taxon>
        <taxon>Chordata</taxon>
        <taxon>Craniata</taxon>
        <taxon>Vertebrata</taxon>
        <taxon>Euteleostomi</taxon>
        <taxon>Actinopterygii</taxon>
        <taxon>Neopterygii</taxon>
        <taxon>Teleostei</taxon>
        <taxon>Neoteleostei</taxon>
        <taxon>Acanthomorphata</taxon>
        <taxon>Gobiaria</taxon>
        <taxon>Gobiiformes</taxon>
        <taxon>Gobioidei</taxon>
        <taxon>Gobiidae</taxon>
        <taxon>Gobionellinae</taxon>
        <taxon>Mugilogobius</taxon>
    </lineage>
</organism>
<dbReference type="AlphaFoldDB" id="A0AAW0NEP8"/>
<proteinExistence type="predicted"/>
<sequence length="121" mass="14062">MKDTLETLKTESGADIQQTEDSLRLKYECVPEEGLRRGKEHRGRSESTDRRLSDLQETSENLRTRLRHSGDDQSRHSANSLRLTGDVCKPEDTFRTLWGHFRCREEDIQQTLSDLQEAEDV</sequence>
<feature type="region of interest" description="Disordered" evidence="1">
    <location>
        <begin position="1"/>
        <end position="21"/>
    </location>
</feature>
<reference evidence="3" key="1">
    <citation type="submission" date="2024-04" db="EMBL/GenBank/DDBJ databases">
        <title>Salinicola lusitanus LLJ914,a marine bacterium isolated from the Okinawa Trough.</title>
        <authorList>
            <person name="Li J."/>
        </authorList>
    </citation>
    <scope>NUCLEOTIDE SEQUENCE [LARGE SCALE GENOMIC DNA]</scope>
</reference>